<name>A0A9P1MYL1_9PELO</name>
<sequence>MSYAPSFYADQAGKQQQSGNESNQEQQAFEAAIPNLSTPIADDVLSPSQIQEAIRLYRNVLSNNSAPSSPVRATRQQHVPEVHSNYYGSTGVPQSYLNQAPRAQVAPKFEEEQQHAEQLMQKLENLQIQEPKIAQNIYGQDESGYCFNRQQKSNQDLGQSEDQEIFVEESGQKTPTAYHQQVYTQAPAQNYTPSKNLGPSEYIGMSNDNRFIYDVRQSAPASYGAQQYSAPAAPPPKQEFSSAAGLTTTEDLTQLPGESPLIQSRFRGLIRNASTPTRQSAQPIVVERVFHQQENRNSGAFAPIHQPTESEYQLPVLNDLASCIENY</sequence>
<organism evidence="3 4">
    <name type="scientific">Caenorhabditis angaria</name>
    <dbReference type="NCBI Taxonomy" id="860376"/>
    <lineage>
        <taxon>Eukaryota</taxon>
        <taxon>Metazoa</taxon>
        <taxon>Ecdysozoa</taxon>
        <taxon>Nematoda</taxon>
        <taxon>Chromadorea</taxon>
        <taxon>Rhabditida</taxon>
        <taxon>Rhabditina</taxon>
        <taxon>Rhabditomorpha</taxon>
        <taxon>Rhabditoidea</taxon>
        <taxon>Rhabditidae</taxon>
        <taxon>Peloderinae</taxon>
        <taxon>Caenorhabditis</taxon>
    </lineage>
</organism>
<feature type="coiled-coil region" evidence="1">
    <location>
        <begin position="106"/>
        <end position="136"/>
    </location>
</feature>
<gene>
    <name evidence="3" type="ORF">CAMP_LOCUS3528</name>
</gene>
<dbReference type="OrthoDB" id="5837110at2759"/>
<evidence type="ECO:0000256" key="1">
    <source>
        <dbReference type="SAM" id="Coils"/>
    </source>
</evidence>
<evidence type="ECO:0000313" key="4">
    <source>
        <dbReference type="Proteomes" id="UP001152747"/>
    </source>
</evidence>
<dbReference type="AlphaFoldDB" id="A0A9P1MYL1"/>
<dbReference type="Proteomes" id="UP001152747">
    <property type="component" value="Unassembled WGS sequence"/>
</dbReference>
<evidence type="ECO:0000313" key="3">
    <source>
        <dbReference type="EMBL" id="CAI5440891.1"/>
    </source>
</evidence>
<keyword evidence="1" id="KW-0175">Coiled coil</keyword>
<keyword evidence="4" id="KW-1185">Reference proteome</keyword>
<protein>
    <submittedName>
        <fullName evidence="3">Uncharacterized protein</fullName>
    </submittedName>
</protein>
<comment type="caution">
    <text evidence="3">The sequence shown here is derived from an EMBL/GenBank/DDBJ whole genome shotgun (WGS) entry which is preliminary data.</text>
</comment>
<accession>A0A9P1MYL1</accession>
<feature type="compositionally biased region" description="Low complexity" evidence="2">
    <location>
        <begin position="13"/>
        <end position="27"/>
    </location>
</feature>
<feature type="region of interest" description="Disordered" evidence="2">
    <location>
        <begin position="1"/>
        <end position="31"/>
    </location>
</feature>
<proteinExistence type="predicted"/>
<evidence type="ECO:0000256" key="2">
    <source>
        <dbReference type="SAM" id="MobiDB-lite"/>
    </source>
</evidence>
<reference evidence="3" key="1">
    <citation type="submission" date="2022-11" db="EMBL/GenBank/DDBJ databases">
        <authorList>
            <person name="Kikuchi T."/>
        </authorList>
    </citation>
    <scope>NUCLEOTIDE SEQUENCE</scope>
    <source>
        <strain evidence="3">PS1010</strain>
    </source>
</reference>
<dbReference type="EMBL" id="CANHGI010000002">
    <property type="protein sequence ID" value="CAI5440891.1"/>
    <property type="molecule type" value="Genomic_DNA"/>
</dbReference>